<organism evidence="4 5">
    <name type="scientific">Thiohalocapsa halophila</name>
    <dbReference type="NCBI Taxonomy" id="69359"/>
    <lineage>
        <taxon>Bacteria</taxon>
        <taxon>Pseudomonadati</taxon>
        <taxon>Pseudomonadota</taxon>
        <taxon>Gammaproteobacteria</taxon>
        <taxon>Chromatiales</taxon>
        <taxon>Chromatiaceae</taxon>
        <taxon>Thiohalocapsa</taxon>
    </lineage>
</organism>
<evidence type="ECO:0000256" key="3">
    <source>
        <dbReference type="ARBA" id="ARBA00024356"/>
    </source>
</evidence>
<evidence type="ECO:0000256" key="2">
    <source>
        <dbReference type="ARBA" id="ARBA00022679"/>
    </source>
</evidence>
<dbReference type="InterPro" id="IPR007184">
    <property type="entry name" value="Mannoside_phosphorylase"/>
</dbReference>
<dbReference type="Pfam" id="PF04041">
    <property type="entry name" value="Glyco_hydro_130"/>
    <property type="match status" value="1"/>
</dbReference>
<keyword evidence="5" id="KW-1185">Reference proteome</keyword>
<dbReference type="PANTHER" id="PTHR34106:SF5">
    <property type="entry name" value="GLYCOSIDASE"/>
    <property type="match status" value="1"/>
</dbReference>
<dbReference type="GO" id="GO:0016798">
    <property type="term" value="F:hydrolase activity, acting on glycosyl bonds"/>
    <property type="evidence" value="ECO:0007669"/>
    <property type="project" value="UniProtKB-KW"/>
</dbReference>
<keyword evidence="4" id="KW-0326">Glycosidase</keyword>
<name>A0ABS1CIR0_9GAMM</name>
<sequence>MQRHPRNPLIEPDQVVPSAPGYRVRGAFNPAAVRFDGEVLLLLRVAEDCPAREGRVAVPVASIEAGVGRPEILELSLDDPDVALKDTRGIVYKGLDYLSTMSHIRIARSRDGVSFQVDDTPFIFPGDASECFGVEDARVTRFGDTFAINYTCVSPDGWGTALATTRDFRTIERRGLIFTVQNKDVSIFPESIDGLYRALHRPNNSGFGRPSIWYAESPDLIHWGNHQCILRPRDTFWEEMKIGGGAPCIKTPQGWLQLYHAKGRNQIYSLFTVLLDLEQPWRVLKRGSIPILRPEMPYETDGFFPNVVFCNGVVTWEDGRVFIYYGACDESVCLLETTVAELLASVDAA</sequence>
<proteinExistence type="inferred from homology"/>
<dbReference type="Proteomes" id="UP000748752">
    <property type="component" value="Unassembled WGS sequence"/>
</dbReference>
<gene>
    <name evidence="4" type="ORF">CKO31_13960</name>
</gene>
<dbReference type="EMBL" id="NRRV01000033">
    <property type="protein sequence ID" value="MBK1631820.1"/>
    <property type="molecule type" value="Genomic_DNA"/>
</dbReference>
<reference evidence="4 5" key="1">
    <citation type="journal article" date="2020" name="Microorganisms">
        <title>Osmotic Adaptation and Compatible Solute Biosynthesis of Phototrophic Bacteria as Revealed from Genome Analyses.</title>
        <authorList>
            <person name="Imhoff J.F."/>
            <person name="Rahn T."/>
            <person name="Kunzel S."/>
            <person name="Keller A."/>
            <person name="Neulinger S.C."/>
        </authorList>
    </citation>
    <scope>NUCLEOTIDE SEQUENCE [LARGE SCALE GENOMIC DNA]</scope>
    <source>
        <strain evidence="4 5">DSM 6210</strain>
    </source>
</reference>
<comment type="caution">
    <text evidence="4">The sequence shown here is derived from an EMBL/GenBank/DDBJ whole genome shotgun (WGS) entry which is preliminary data.</text>
</comment>
<dbReference type="RefSeq" id="WP_200238644.1">
    <property type="nucleotide sequence ID" value="NZ_NRRV01000033.1"/>
</dbReference>
<dbReference type="CDD" id="cd18612">
    <property type="entry name" value="GH130_Lin0857-like"/>
    <property type="match status" value="1"/>
</dbReference>
<keyword evidence="1" id="KW-0328">Glycosyltransferase</keyword>
<evidence type="ECO:0000256" key="1">
    <source>
        <dbReference type="ARBA" id="ARBA00022676"/>
    </source>
</evidence>
<dbReference type="Gene3D" id="2.115.10.20">
    <property type="entry name" value="Glycosyl hydrolase domain, family 43"/>
    <property type="match status" value="1"/>
</dbReference>
<keyword evidence="2" id="KW-0808">Transferase</keyword>
<evidence type="ECO:0000313" key="4">
    <source>
        <dbReference type="EMBL" id="MBK1631820.1"/>
    </source>
</evidence>
<keyword evidence="4" id="KW-0378">Hydrolase</keyword>
<dbReference type="SUPFAM" id="SSF75005">
    <property type="entry name" value="Arabinanase/levansucrase/invertase"/>
    <property type="match status" value="1"/>
</dbReference>
<dbReference type="PIRSF" id="PIRSF016202">
    <property type="entry name" value="PH1107"/>
    <property type="match status" value="1"/>
</dbReference>
<protein>
    <submittedName>
        <fullName evidence="4">Glycosidase</fullName>
    </submittedName>
</protein>
<evidence type="ECO:0000313" key="5">
    <source>
        <dbReference type="Proteomes" id="UP000748752"/>
    </source>
</evidence>
<comment type="similarity">
    <text evidence="3">Belongs to the glycosyl hydrolase 130 family.</text>
</comment>
<dbReference type="InterPro" id="IPR023296">
    <property type="entry name" value="Glyco_hydro_beta-prop_sf"/>
</dbReference>
<dbReference type="PANTHER" id="PTHR34106">
    <property type="entry name" value="GLYCOSIDASE"/>
    <property type="match status" value="1"/>
</dbReference>
<accession>A0ABS1CIR0</accession>